<evidence type="ECO:0000313" key="2">
    <source>
        <dbReference type="EMBL" id="OJF15906.1"/>
    </source>
</evidence>
<dbReference type="PROSITE" id="PS50082">
    <property type="entry name" value="WD_REPEATS_2"/>
    <property type="match status" value="1"/>
</dbReference>
<dbReference type="PANTHER" id="PTHR19879:SF9">
    <property type="entry name" value="TRANSCRIPTION INITIATION FACTOR TFIID SUBUNIT 5"/>
    <property type="match status" value="1"/>
</dbReference>
<dbReference type="Proteomes" id="UP000182486">
    <property type="component" value="Unassembled WGS sequence"/>
</dbReference>
<comment type="caution">
    <text evidence="2">The sequence shown here is derived from an EMBL/GenBank/DDBJ whole genome shotgun (WGS) entry which is preliminary data.</text>
</comment>
<name>A0A1K0GF79_9ACTN</name>
<dbReference type="AlphaFoldDB" id="A0A1K0GF79"/>
<dbReference type="PANTHER" id="PTHR19879">
    <property type="entry name" value="TRANSCRIPTION INITIATION FACTOR TFIID"/>
    <property type="match status" value="1"/>
</dbReference>
<keyword evidence="3" id="KW-1185">Reference proteome</keyword>
<accession>A0A1K0GF79</accession>
<protein>
    <submittedName>
        <fullName evidence="2">Uncharacterized protein</fullName>
    </submittedName>
</protein>
<proteinExistence type="predicted"/>
<feature type="repeat" description="WD" evidence="1">
    <location>
        <begin position="347"/>
        <end position="382"/>
    </location>
</feature>
<dbReference type="PROSITE" id="PS50294">
    <property type="entry name" value="WD_REPEATS_REGION"/>
    <property type="match status" value="1"/>
</dbReference>
<dbReference type="Gene3D" id="2.130.10.10">
    <property type="entry name" value="YVTN repeat-like/Quinoprotein amine dehydrogenase"/>
    <property type="match status" value="3"/>
</dbReference>
<dbReference type="InterPro" id="IPR001680">
    <property type="entry name" value="WD40_rpt"/>
</dbReference>
<gene>
    <name evidence="2" type="ORF">BG844_01320</name>
</gene>
<keyword evidence="1" id="KW-0853">WD repeat</keyword>
<organism evidence="2 3">
    <name type="scientific">Couchioplanes caeruleus subsp. caeruleus</name>
    <dbReference type="NCBI Taxonomy" id="56427"/>
    <lineage>
        <taxon>Bacteria</taxon>
        <taxon>Bacillati</taxon>
        <taxon>Actinomycetota</taxon>
        <taxon>Actinomycetes</taxon>
        <taxon>Micromonosporales</taxon>
        <taxon>Micromonosporaceae</taxon>
        <taxon>Couchioplanes</taxon>
    </lineage>
</organism>
<dbReference type="RefSeq" id="WP_071802852.1">
    <property type="nucleotide sequence ID" value="NZ_MEIA01000007.1"/>
</dbReference>
<sequence>MAGLLGSIALAPVVFTKARHLVNDALGRRDPIALSDGVTLRVLPFMATAYSPDGRTLAVWGDGGIELRDAETGTVRNVLRFAGSSDRRSTVREVDFAPDGSTLAAVLNNEQTIQIWDTKTGTSRTVIKVPVTNLQNLLPLRVSDLVYSPDSRTIAATGDHLQLWDVATGAQRHRIDIAARAAAFAPDGRTIAAAGHRQGGIWNVATGAQIHPLVPAEGWFDWTVRFTPDGRTVITDGNVLRAWDPTTGSLRWSTYGVNPVYAPDGNLLAVTDVDSVWLCDPASGRRLRELPGLTGLLVWGGAYTQVAEVVWAPDSRTLAVRHTGGQKSWNSTPQVWDVETGTALQVLKGHTDDVDDLAYAPDGRTITTVSQDGTTRIWQATP</sequence>
<dbReference type="Pfam" id="PF00400">
    <property type="entry name" value="WD40"/>
    <property type="match status" value="2"/>
</dbReference>
<evidence type="ECO:0000256" key="1">
    <source>
        <dbReference type="PROSITE-ProRule" id="PRU00221"/>
    </source>
</evidence>
<dbReference type="InterPro" id="IPR036322">
    <property type="entry name" value="WD40_repeat_dom_sf"/>
</dbReference>
<dbReference type="EMBL" id="MEIA01000007">
    <property type="protein sequence ID" value="OJF15906.1"/>
    <property type="molecule type" value="Genomic_DNA"/>
</dbReference>
<dbReference type="SMART" id="SM00320">
    <property type="entry name" value="WD40"/>
    <property type="match status" value="3"/>
</dbReference>
<dbReference type="InterPro" id="IPR015943">
    <property type="entry name" value="WD40/YVTN_repeat-like_dom_sf"/>
</dbReference>
<reference evidence="2 3" key="1">
    <citation type="submission" date="2016-09" db="EMBL/GenBank/DDBJ databases">
        <title>Couchioplanes caeruleus draft genome sequence.</title>
        <authorList>
            <person name="Sheehan J."/>
            <person name="Caffrey P."/>
        </authorList>
    </citation>
    <scope>NUCLEOTIDE SEQUENCE [LARGE SCALE GENOMIC DNA]</scope>
    <source>
        <strain evidence="2 3">DSM 43634</strain>
    </source>
</reference>
<dbReference type="SUPFAM" id="SSF50978">
    <property type="entry name" value="WD40 repeat-like"/>
    <property type="match status" value="1"/>
</dbReference>
<evidence type="ECO:0000313" key="3">
    <source>
        <dbReference type="Proteomes" id="UP000182486"/>
    </source>
</evidence>